<dbReference type="GeneID" id="62161351"/>
<dbReference type="Proteomes" id="UP000781932">
    <property type="component" value="Unassembled WGS sequence"/>
</dbReference>
<proteinExistence type="predicted"/>
<name>A0A9P6I3M2_9PEZI</name>
<sequence length="209" mass="23822">MCTETIALCESCGFHRHMHFHHCMAWIWSYREIRWGFWTPLDSIPKPGDCPFLDGEAKTAILPGRCPNEQCPGHAIKAAQDKEKKRQKTMDTRTDAEKIEAQRIKLGFRRFRPQQFGDPLEVGRPHQRKLPVVMLDFKPEEGSGWGRVVGGGSRSQSQSRSGSAQGEEEQQQQHTGTRPIPIQRPSSISGIRPPARRQRNFNGPMMMPH</sequence>
<protein>
    <submittedName>
        <fullName evidence="2">Uncharacterized protein</fullName>
    </submittedName>
</protein>
<evidence type="ECO:0000256" key="1">
    <source>
        <dbReference type="SAM" id="MobiDB-lite"/>
    </source>
</evidence>
<keyword evidence="3" id="KW-1185">Reference proteome</keyword>
<evidence type="ECO:0000313" key="3">
    <source>
        <dbReference type="Proteomes" id="UP000781932"/>
    </source>
</evidence>
<feature type="compositionally biased region" description="Gly residues" evidence="1">
    <location>
        <begin position="143"/>
        <end position="153"/>
    </location>
</feature>
<dbReference type="OrthoDB" id="4824913at2759"/>
<feature type="compositionally biased region" description="Low complexity" evidence="1">
    <location>
        <begin position="154"/>
        <end position="165"/>
    </location>
</feature>
<evidence type="ECO:0000313" key="2">
    <source>
        <dbReference type="EMBL" id="KAF9876713.1"/>
    </source>
</evidence>
<accession>A0A9P6I3M2</accession>
<comment type="caution">
    <text evidence="2">The sequence shown here is derived from an EMBL/GenBank/DDBJ whole genome shotgun (WGS) entry which is preliminary data.</text>
</comment>
<reference evidence="2" key="1">
    <citation type="submission" date="2020-03" db="EMBL/GenBank/DDBJ databases">
        <authorList>
            <person name="He L."/>
        </authorList>
    </citation>
    <scope>NUCLEOTIDE SEQUENCE</scope>
    <source>
        <strain evidence="2">CkLH20</strain>
    </source>
</reference>
<reference evidence="2" key="2">
    <citation type="submission" date="2020-11" db="EMBL/GenBank/DDBJ databases">
        <title>Whole genome sequencing of Colletotrichum sp.</title>
        <authorList>
            <person name="Li H."/>
        </authorList>
    </citation>
    <scope>NUCLEOTIDE SEQUENCE</scope>
    <source>
        <strain evidence="2">CkLH20</strain>
    </source>
</reference>
<feature type="region of interest" description="Disordered" evidence="1">
    <location>
        <begin position="141"/>
        <end position="209"/>
    </location>
</feature>
<dbReference type="AlphaFoldDB" id="A0A9P6I3M2"/>
<dbReference type="RefSeq" id="XP_038746174.1">
    <property type="nucleotide sequence ID" value="XM_038888277.1"/>
</dbReference>
<organism evidence="2 3">
    <name type="scientific">Colletotrichum karsti</name>
    <dbReference type="NCBI Taxonomy" id="1095194"/>
    <lineage>
        <taxon>Eukaryota</taxon>
        <taxon>Fungi</taxon>
        <taxon>Dikarya</taxon>
        <taxon>Ascomycota</taxon>
        <taxon>Pezizomycotina</taxon>
        <taxon>Sordariomycetes</taxon>
        <taxon>Hypocreomycetidae</taxon>
        <taxon>Glomerellales</taxon>
        <taxon>Glomerellaceae</taxon>
        <taxon>Colletotrichum</taxon>
        <taxon>Colletotrichum boninense species complex</taxon>
    </lineage>
</organism>
<dbReference type="EMBL" id="JAATWM020000016">
    <property type="protein sequence ID" value="KAF9876713.1"/>
    <property type="molecule type" value="Genomic_DNA"/>
</dbReference>
<gene>
    <name evidence="2" type="ORF">CkaCkLH20_05559</name>
</gene>